<dbReference type="Proteomes" id="UP000267516">
    <property type="component" value="Segment"/>
</dbReference>
<reference evidence="1" key="1">
    <citation type="journal article" date="2018" name="Aquaculture">
        <title>Complete genome sequence of a white spot syndrome virus associated with a disease incursion in Australia.</title>
        <authorList>
            <person name="Oakey J."/>
            <person name="Smith C.S."/>
        </authorList>
    </citation>
    <scope>NUCLEOTIDE SEQUENCE [LARGE SCALE GENOMIC DNA]</scope>
    <source>
        <strain evidence="1">WSSV-AU</strain>
    </source>
</reference>
<protein>
    <submittedName>
        <fullName evidence="1">ORF30</fullName>
    </submittedName>
</protein>
<sequence>MHYLLGQNYLVRLTLGRRYSFLPLSSSQLHRHFLLLLPPPPPLLLRFRLPLLLHHLSLSSLSSSSCSCCSCCSSEVFLPHSGSLFSSGYG</sequence>
<name>A0A2D3I5Q7_9VIRU</name>
<organism evidence="1">
    <name type="scientific">White spot syndrome virus</name>
    <dbReference type="NCBI Taxonomy" id="342409"/>
    <lineage>
        <taxon>Viruses</taxon>
        <taxon>Viruses incertae sedis</taxon>
        <taxon>Naldaviricetes</taxon>
        <taxon>Nimaviridae</taxon>
        <taxon>Whispovirus</taxon>
    </lineage>
</organism>
<accession>A0A2D3I5Q7</accession>
<proteinExistence type="predicted"/>
<evidence type="ECO:0000313" key="1">
    <source>
        <dbReference type="EMBL" id="ATU83728.1"/>
    </source>
</evidence>
<dbReference type="EMBL" id="MF768985">
    <property type="protein sequence ID" value="ATU83728.1"/>
    <property type="molecule type" value="Genomic_DNA"/>
</dbReference>